<dbReference type="EMBL" id="JADING010000064">
    <property type="protein sequence ID" value="MBO8414300.1"/>
    <property type="molecule type" value="Genomic_DNA"/>
</dbReference>
<accession>A0A9D9D9B0</accession>
<proteinExistence type="predicted"/>
<organism evidence="1 2">
    <name type="scientific">Candidatus Scatoplasma merdavium</name>
    <dbReference type="NCBI Taxonomy" id="2840932"/>
    <lineage>
        <taxon>Bacteria</taxon>
        <taxon>Bacillati</taxon>
        <taxon>Bacillota</taxon>
        <taxon>Bacilli</taxon>
        <taxon>Bacillales</taxon>
        <taxon>Candidatus Scatoplasma</taxon>
    </lineage>
</organism>
<name>A0A9D9D9B0_9BACL</name>
<gene>
    <name evidence="1" type="ORF">IAC78_02335</name>
</gene>
<evidence type="ECO:0000313" key="1">
    <source>
        <dbReference type="EMBL" id="MBO8414300.1"/>
    </source>
</evidence>
<evidence type="ECO:0000313" key="2">
    <source>
        <dbReference type="Proteomes" id="UP000823629"/>
    </source>
</evidence>
<reference evidence="1" key="1">
    <citation type="submission" date="2020-10" db="EMBL/GenBank/DDBJ databases">
        <authorList>
            <person name="Gilroy R."/>
        </authorList>
    </citation>
    <scope>NUCLEOTIDE SEQUENCE</scope>
    <source>
        <strain evidence="1">1748</strain>
    </source>
</reference>
<sequence>MFETLLLATSMICGVGVNVSNHQVSEPTQVVNDQVESNSISRSLFLLLRLYELFWKIHKITKINS</sequence>
<reference evidence="1" key="2">
    <citation type="journal article" date="2021" name="PeerJ">
        <title>Extensive microbial diversity within the chicken gut microbiome revealed by metagenomics and culture.</title>
        <authorList>
            <person name="Gilroy R."/>
            <person name="Ravi A."/>
            <person name="Getino M."/>
            <person name="Pursley I."/>
            <person name="Horton D.L."/>
            <person name="Alikhan N.F."/>
            <person name="Baker D."/>
            <person name="Gharbi K."/>
            <person name="Hall N."/>
            <person name="Watson M."/>
            <person name="Adriaenssens E.M."/>
            <person name="Foster-Nyarko E."/>
            <person name="Jarju S."/>
            <person name="Secka A."/>
            <person name="Antonio M."/>
            <person name="Oren A."/>
            <person name="Chaudhuri R.R."/>
            <person name="La Ragione R."/>
            <person name="Hildebrand F."/>
            <person name="Pallen M.J."/>
        </authorList>
    </citation>
    <scope>NUCLEOTIDE SEQUENCE</scope>
    <source>
        <strain evidence="1">1748</strain>
    </source>
</reference>
<dbReference type="AlphaFoldDB" id="A0A9D9D9B0"/>
<dbReference type="Proteomes" id="UP000823629">
    <property type="component" value="Unassembled WGS sequence"/>
</dbReference>
<protein>
    <submittedName>
        <fullName evidence="1">Uncharacterized protein</fullName>
    </submittedName>
</protein>
<comment type="caution">
    <text evidence="1">The sequence shown here is derived from an EMBL/GenBank/DDBJ whole genome shotgun (WGS) entry which is preliminary data.</text>
</comment>